<feature type="chain" id="PRO_5015962201" description="DUF1400 domain-containing protein" evidence="4">
    <location>
        <begin position="23"/>
        <end position="539"/>
    </location>
</feature>
<dbReference type="EMBL" id="PQWO01000044">
    <property type="protein sequence ID" value="PZD70299.1"/>
    <property type="molecule type" value="Genomic_DNA"/>
</dbReference>
<evidence type="ECO:0000313" key="8">
    <source>
        <dbReference type="Proteomes" id="UP000248857"/>
    </source>
</evidence>
<dbReference type="InterPro" id="IPR029058">
    <property type="entry name" value="AB_hydrolase_fold"/>
</dbReference>
<keyword evidence="2" id="KW-0442">Lipid degradation</keyword>
<keyword evidence="4" id="KW-0732">Signal</keyword>
<dbReference type="PANTHER" id="PTHR10272">
    <property type="entry name" value="PLATELET-ACTIVATING FACTOR ACETYLHYDROLASE"/>
    <property type="match status" value="1"/>
</dbReference>
<dbReference type="Proteomes" id="UP000248857">
    <property type="component" value="Unassembled WGS sequence"/>
</dbReference>
<evidence type="ECO:0000313" key="7">
    <source>
        <dbReference type="EMBL" id="PZD70299.1"/>
    </source>
</evidence>
<name>A0A2W1J6W9_9CYAN</name>
<organism evidence="7 8">
    <name type="scientific">Acaryochloris thomasi RCC1774</name>
    <dbReference type="NCBI Taxonomy" id="1764569"/>
    <lineage>
        <taxon>Bacteria</taxon>
        <taxon>Bacillati</taxon>
        <taxon>Cyanobacteriota</taxon>
        <taxon>Cyanophyceae</taxon>
        <taxon>Acaryochloridales</taxon>
        <taxon>Acaryochloridaceae</taxon>
        <taxon>Acaryochloris</taxon>
        <taxon>Acaryochloris thomasi</taxon>
    </lineage>
</organism>
<comment type="caution">
    <text evidence="7">The sequence shown here is derived from an EMBL/GenBank/DDBJ whole genome shotgun (WGS) entry which is preliminary data.</text>
</comment>
<evidence type="ECO:0008006" key="9">
    <source>
        <dbReference type="Google" id="ProtNLM"/>
    </source>
</evidence>
<dbReference type="InterPro" id="IPR010802">
    <property type="entry name" value="DUF1400"/>
</dbReference>
<evidence type="ECO:0000256" key="2">
    <source>
        <dbReference type="ARBA" id="ARBA00022963"/>
    </source>
</evidence>
<dbReference type="Pfam" id="PF07176">
    <property type="entry name" value="DUF1400"/>
    <property type="match status" value="1"/>
</dbReference>
<dbReference type="GO" id="GO:0016042">
    <property type="term" value="P:lipid catabolic process"/>
    <property type="evidence" value="ECO:0007669"/>
    <property type="project" value="UniProtKB-KW"/>
</dbReference>
<evidence type="ECO:0000259" key="6">
    <source>
        <dbReference type="Pfam" id="PF07176"/>
    </source>
</evidence>
<feature type="domain" description="AB hydrolase-1" evidence="5">
    <location>
        <begin position="241"/>
        <end position="347"/>
    </location>
</feature>
<keyword evidence="1" id="KW-0378">Hydrolase</keyword>
<dbReference type="PANTHER" id="PTHR10272:SF13">
    <property type="entry name" value="POLY(ETHYLENE TEREPHTHALATE) HYDROLASE"/>
    <property type="match status" value="1"/>
</dbReference>
<reference evidence="7 8" key="1">
    <citation type="journal article" date="2018" name="Sci. Rep.">
        <title>A novel species of the marine cyanobacterium Acaryochloris with a unique pigment content and lifestyle.</title>
        <authorList>
            <person name="Partensky F."/>
            <person name="Six C."/>
            <person name="Ratin M."/>
            <person name="Garczarek L."/>
            <person name="Vaulot D."/>
            <person name="Probert I."/>
            <person name="Calteau A."/>
            <person name="Gourvil P."/>
            <person name="Marie D."/>
            <person name="Grebert T."/>
            <person name="Bouchier C."/>
            <person name="Le Panse S."/>
            <person name="Gachenot M."/>
            <person name="Rodriguez F."/>
            <person name="Garrido J.L."/>
        </authorList>
    </citation>
    <scope>NUCLEOTIDE SEQUENCE [LARGE SCALE GENOMIC DNA]</scope>
    <source>
        <strain evidence="7 8">RCC1774</strain>
    </source>
</reference>
<proteinExistence type="predicted"/>
<protein>
    <recommendedName>
        <fullName evidence="9">DUF1400 domain-containing protein</fullName>
    </recommendedName>
</protein>
<dbReference type="SUPFAM" id="SSF53474">
    <property type="entry name" value="alpha/beta-Hydrolases"/>
    <property type="match status" value="1"/>
</dbReference>
<dbReference type="GO" id="GO:0003847">
    <property type="term" value="F:1-alkyl-2-acetylglycerophosphocholine esterase activity"/>
    <property type="evidence" value="ECO:0007669"/>
    <property type="project" value="TreeGrafter"/>
</dbReference>
<keyword evidence="3" id="KW-0443">Lipid metabolism</keyword>
<dbReference type="InterPro" id="IPR000073">
    <property type="entry name" value="AB_hydrolase_1"/>
</dbReference>
<feature type="signal peptide" evidence="4">
    <location>
        <begin position="1"/>
        <end position="22"/>
    </location>
</feature>
<evidence type="ECO:0000256" key="3">
    <source>
        <dbReference type="ARBA" id="ARBA00023098"/>
    </source>
</evidence>
<sequence>MRWGMGGVAIASTLFLSLPTTAAEHIHFKYDDLDITFSVETLDTYAKLGHVEEELKGYIALLPTRAQADLRRLLQTPFPIEALELENVLKAPMGQMMLTEVGRIIQTQSGANGAMTLQTALNLAAKDSGGLTLISLMHHLQADVRVDLKQVFRLLEQRDVMRKQAHVLVQEMQPSRTTTEASWSKSDRLTDLRLAGKLGVLKETVTATYTPQHFSNEMRSQRQVTADLYRPNRTDDVPASVIVMSHGLGGNRDSHLHFAQHLASHGFAVVVVQHPGSDKEQSKALLQGRSPHLFDFNAFIDRPSDITHLLNELEKQNQTDSRGRLNLQQVGIFGHSFGGYTALALAGAEIDFAQVAQNCSTQSFLLNPSLLLQCRALELPRKAYQFRDPRVQAILIINPVNASVFGRPSLQQISIPVLWATGTEDVVTPLETEHIPSFQALTTHHKYLGVVEGARHGASPMSMASVAPGETPSDSSVLDDYLNAVGLAFMQVHVQDDDMYRSYLQPAYAQSISREPYQLNFMPLGIDTSTSHQFNSPSL</sequence>
<evidence type="ECO:0000256" key="4">
    <source>
        <dbReference type="SAM" id="SignalP"/>
    </source>
</evidence>
<evidence type="ECO:0000259" key="5">
    <source>
        <dbReference type="Pfam" id="PF00561"/>
    </source>
</evidence>
<dbReference type="Pfam" id="PF00561">
    <property type="entry name" value="Abhydrolase_1"/>
    <property type="match status" value="1"/>
</dbReference>
<keyword evidence="8" id="KW-1185">Reference proteome</keyword>
<feature type="domain" description="DUF1400" evidence="6">
    <location>
        <begin position="22"/>
        <end position="147"/>
    </location>
</feature>
<dbReference type="AlphaFoldDB" id="A0A2W1J6W9"/>
<evidence type="ECO:0000256" key="1">
    <source>
        <dbReference type="ARBA" id="ARBA00022801"/>
    </source>
</evidence>
<dbReference type="Gene3D" id="3.40.50.1820">
    <property type="entry name" value="alpha/beta hydrolase"/>
    <property type="match status" value="1"/>
</dbReference>
<gene>
    <name evidence="7" type="ORF">C1752_14308</name>
</gene>
<accession>A0A2W1J6W9</accession>